<dbReference type="Pfam" id="PF01593">
    <property type="entry name" value="Amino_oxidase"/>
    <property type="match status" value="1"/>
</dbReference>
<dbReference type="Proteomes" id="UP000054350">
    <property type="component" value="Unassembled WGS sequence"/>
</dbReference>
<protein>
    <recommendedName>
        <fullName evidence="3">Amine oxidase domain-containing protein</fullName>
    </recommendedName>
</protein>
<evidence type="ECO:0000256" key="1">
    <source>
        <dbReference type="SAM" id="MobiDB-lite"/>
    </source>
</evidence>
<dbReference type="SUPFAM" id="SSF54373">
    <property type="entry name" value="FAD-linked reductases, C-terminal domain"/>
    <property type="match status" value="1"/>
</dbReference>
<dbReference type="PANTHER" id="PTHR10742">
    <property type="entry name" value="FLAVIN MONOAMINE OXIDASE"/>
    <property type="match status" value="1"/>
</dbReference>
<evidence type="ECO:0000313" key="5">
    <source>
        <dbReference type="Proteomes" id="UP000054350"/>
    </source>
</evidence>
<dbReference type="InterPro" id="IPR036188">
    <property type="entry name" value="FAD/NAD-bd_sf"/>
</dbReference>
<dbReference type="Gene3D" id="3.90.660.10">
    <property type="match status" value="1"/>
</dbReference>
<evidence type="ECO:0000256" key="2">
    <source>
        <dbReference type="SAM" id="SignalP"/>
    </source>
</evidence>
<keyword evidence="5" id="KW-1185">Reference proteome</keyword>
<dbReference type="GO" id="GO:0016491">
    <property type="term" value="F:oxidoreductase activity"/>
    <property type="evidence" value="ECO:0007669"/>
    <property type="project" value="InterPro"/>
</dbReference>
<sequence length="529" mass="59363">MTRAHSSRARGVSAISTLLLLAVLLTSSATLAVVHAAPKTQTKTKVLILGAGVAGVTAARTLTANNITDYLILEAQDVIGGRLKQAPLGDVKIEMGGNWVEGVGGKVENPVWALAKQYGLKTTKTVLEDRITIMADGKLDTSDVNKEWDEKFAKAQEIIADHARRGLEDISTRTALLMAGWRLKSPLHDLYEYFEIDYEFCSDASINSGFYTADISTFEEYGEDNMFVTDQRGYKFIAEKLLEEAQAKNKVRFNQRVTDVVYDKSGVTVTTRDGSIYRADYVISTFSLGVYQENEVSFTPPLPEWKTEALFKFRMEIYQKIFLNFPRKWWSNNTFTLFASERKGYYPIWQNVMAPGYFEPASDGKRNIIMVTLTGNEATRAERLTNDQIIDEVMAVLRQMYPGQEIPRPTDIVVPRWKADPLFHGSFTNWPLGMTLESWENLVAPLNKRFFFSGEMASLTMFGYVHGALDAGQTTASQVVQCIKSKCPTFKYFPTGLKACAQRPTTLRRREQGPRGHVVMSTGQEGVEI</sequence>
<dbReference type="SUPFAM" id="SSF51905">
    <property type="entry name" value="FAD/NAD(P)-binding domain"/>
    <property type="match status" value="1"/>
</dbReference>
<feature type="region of interest" description="Disordered" evidence="1">
    <location>
        <begin position="506"/>
        <end position="529"/>
    </location>
</feature>
<dbReference type="EMBL" id="GG745351">
    <property type="protein sequence ID" value="KNE66824.1"/>
    <property type="molecule type" value="Genomic_DNA"/>
</dbReference>
<proteinExistence type="predicted"/>
<dbReference type="STRING" id="578462.A0A0L0SWT9"/>
<evidence type="ECO:0000313" key="4">
    <source>
        <dbReference type="EMBL" id="KNE66824.1"/>
    </source>
</evidence>
<dbReference type="VEuPathDB" id="FungiDB:AMAG_11307"/>
<feature type="signal peptide" evidence="2">
    <location>
        <begin position="1"/>
        <end position="36"/>
    </location>
</feature>
<reference evidence="4 5" key="1">
    <citation type="submission" date="2009-11" db="EMBL/GenBank/DDBJ databases">
        <title>Annotation of Allomyces macrogynus ATCC 38327.</title>
        <authorList>
            <consortium name="The Broad Institute Genome Sequencing Platform"/>
            <person name="Russ C."/>
            <person name="Cuomo C."/>
            <person name="Burger G."/>
            <person name="Gray M.W."/>
            <person name="Holland P.W.H."/>
            <person name="King N."/>
            <person name="Lang F.B.F."/>
            <person name="Roger A.J."/>
            <person name="Ruiz-Trillo I."/>
            <person name="Young S.K."/>
            <person name="Zeng Q."/>
            <person name="Gargeya S."/>
            <person name="Fitzgerald M."/>
            <person name="Haas B."/>
            <person name="Abouelleil A."/>
            <person name="Alvarado L."/>
            <person name="Arachchi H.M."/>
            <person name="Berlin A."/>
            <person name="Chapman S.B."/>
            <person name="Gearin G."/>
            <person name="Goldberg J."/>
            <person name="Griggs A."/>
            <person name="Gujja S."/>
            <person name="Hansen M."/>
            <person name="Heiman D."/>
            <person name="Howarth C."/>
            <person name="Larimer J."/>
            <person name="Lui A."/>
            <person name="MacDonald P.J.P."/>
            <person name="McCowen C."/>
            <person name="Montmayeur A."/>
            <person name="Murphy C."/>
            <person name="Neiman D."/>
            <person name="Pearson M."/>
            <person name="Priest M."/>
            <person name="Roberts A."/>
            <person name="Saif S."/>
            <person name="Shea T."/>
            <person name="Sisk P."/>
            <person name="Stolte C."/>
            <person name="Sykes S."/>
            <person name="Wortman J."/>
            <person name="Nusbaum C."/>
            <person name="Birren B."/>
        </authorList>
    </citation>
    <scope>NUCLEOTIDE SEQUENCE [LARGE SCALE GENOMIC DNA]</scope>
    <source>
        <strain evidence="4 5">ATCC 38327</strain>
    </source>
</reference>
<name>A0A0L0SWT9_ALLM3</name>
<feature type="chain" id="PRO_5005548028" description="Amine oxidase domain-containing protein" evidence="2">
    <location>
        <begin position="37"/>
        <end position="529"/>
    </location>
</feature>
<keyword evidence="2" id="KW-0732">Signal</keyword>
<reference evidence="5" key="2">
    <citation type="submission" date="2009-11" db="EMBL/GenBank/DDBJ databases">
        <title>The Genome Sequence of Allomyces macrogynus strain ATCC 38327.</title>
        <authorList>
            <consortium name="The Broad Institute Genome Sequencing Platform"/>
            <person name="Russ C."/>
            <person name="Cuomo C."/>
            <person name="Shea T."/>
            <person name="Young S.K."/>
            <person name="Zeng Q."/>
            <person name="Koehrsen M."/>
            <person name="Haas B."/>
            <person name="Borodovsky M."/>
            <person name="Guigo R."/>
            <person name="Alvarado L."/>
            <person name="Berlin A."/>
            <person name="Borenstein D."/>
            <person name="Chen Z."/>
            <person name="Engels R."/>
            <person name="Freedman E."/>
            <person name="Gellesch M."/>
            <person name="Goldberg J."/>
            <person name="Griggs A."/>
            <person name="Gujja S."/>
            <person name="Heiman D."/>
            <person name="Hepburn T."/>
            <person name="Howarth C."/>
            <person name="Jen D."/>
            <person name="Larson L."/>
            <person name="Lewis B."/>
            <person name="Mehta T."/>
            <person name="Park D."/>
            <person name="Pearson M."/>
            <person name="Roberts A."/>
            <person name="Saif S."/>
            <person name="Shenoy N."/>
            <person name="Sisk P."/>
            <person name="Stolte C."/>
            <person name="Sykes S."/>
            <person name="Walk T."/>
            <person name="White J."/>
            <person name="Yandava C."/>
            <person name="Burger G."/>
            <person name="Gray M.W."/>
            <person name="Holland P.W.H."/>
            <person name="King N."/>
            <person name="Lang F.B.F."/>
            <person name="Roger A.J."/>
            <person name="Ruiz-Trillo I."/>
            <person name="Lander E."/>
            <person name="Nusbaum C."/>
        </authorList>
    </citation>
    <scope>NUCLEOTIDE SEQUENCE [LARGE SCALE GENOMIC DNA]</scope>
    <source>
        <strain evidence="5">ATCC 38327</strain>
    </source>
</reference>
<dbReference type="InterPro" id="IPR002937">
    <property type="entry name" value="Amino_oxidase"/>
</dbReference>
<gene>
    <name evidence="4" type="ORF">AMAG_11307</name>
</gene>
<evidence type="ECO:0000259" key="3">
    <source>
        <dbReference type="Pfam" id="PF01593"/>
    </source>
</evidence>
<accession>A0A0L0SWT9</accession>
<dbReference type="PANTHER" id="PTHR10742:SF313">
    <property type="entry name" value="AMINE OXIDASE"/>
    <property type="match status" value="1"/>
</dbReference>
<dbReference type="OMA" id="EAQAVDW"/>
<dbReference type="InterPro" id="IPR050281">
    <property type="entry name" value="Flavin_monoamine_oxidase"/>
</dbReference>
<dbReference type="Gene3D" id="3.50.50.60">
    <property type="entry name" value="FAD/NAD(P)-binding domain"/>
    <property type="match status" value="1"/>
</dbReference>
<dbReference type="eggNOG" id="KOG0029">
    <property type="taxonomic scope" value="Eukaryota"/>
</dbReference>
<dbReference type="AlphaFoldDB" id="A0A0L0SWT9"/>
<feature type="domain" description="Amine oxidase" evidence="3">
    <location>
        <begin position="53"/>
        <end position="479"/>
    </location>
</feature>
<dbReference type="GO" id="GO:0006598">
    <property type="term" value="P:polyamine catabolic process"/>
    <property type="evidence" value="ECO:0007669"/>
    <property type="project" value="TreeGrafter"/>
</dbReference>
<dbReference type="OrthoDB" id="5046242at2759"/>
<organism evidence="4 5">
    <name type="scientific">Allomyces macrogynus (strain ATCC 38327)</name>
    <name type="common">Allomyces javanicus var. macrogynus</name>
    <dbReference type="NCBI Taxonomy" id="578462"/>
    <lineage>
        <taxon>Eukaryota</taxon>
        <taxon>Fungi</taxon>
        <taxon>Fungi incertae sedis</taxon>
        <taxon>Blastocladiomycota</taxon>
        <taxon>Blastocladiomycetes</taxon>
        <taxon>Blastocladiales</taxon>
        <taxon>Blastocladiaceae</taxon>
        <taxon>Allomyces</taxon>
    </lineage>
</organism>